<organism evidence="1 2">
    <name type="scientific">Boeremia exigua</name>
    <dbReference type="NCBI Taxonomy" id="749465"/>
    <lineage>
        <taxon>Eukaryota</taxon>
        <taxon>Fungi</taxon>
        <taxon>Dikarya</taxon>
        <taxon>Ascomycota</taxon>
        <taxon>Pezizomycotina</taxon>
        <taxon>Dothideomycetes</taxon>
        <taxon>Pleosporomycetidae</taxon>
        <taxon>Pleosporales</taxon>
        <taxon>Pleosporineae</taxon>
        <taxon>Didymellaceae</taxon>
        <taxon>Boeremia</taxon>
    </lineage>
</organism>
<protein>
    <submittedName>
        <fullName evidence="1">Uncharacterized protein</fullName>
    </submittedName>
</protein>
<gene>
    <name evidence="1" type="ORF">OPT61_g4724</name>
</gene>
<evidence type="ECO:0000313" key="1">
    <source>
        <dbReference type="EMBL" id="KAJ8113066.1"/>
    </source>
</evidence>
<name>A0ACC2ID07_9PLEO</name>
<dbReference type="Proteomes" id="UP001153331">
    <property type="component" value="Unassembled WGS sequence"/>
</dbReference>
<keyword evidence="2" id="KW-1185">Reference proteome</keyword>
<accession>A0ACC2ID07</accession>
<proteinExistence type="predicted"/>
<dbReference type="EMBL" id="JAPHNI010000278">
    <property type="protein sequence ID" value="KAJ8113066.1"/>
    <property type="molecule type" value="Genomic_DNA"/>
</dbReference>
<evidence type="ECO:0000313" key="2">
    <source>
        <dbReference type="Proteomes" id="UP001153331"/>
    </source>
</evidence>
<reference evidence="1" key="1">
    <citation type="submission" date="2022-11" db="EMBL/GenBank/DDBJ databases">
        <title>Genome Sequence of Boeremia exigua.</title>
        <authorList>
            <person name="Buettner E."/>
        </authorList>
    </citation>
    <scope>NUCLEOTIDE SEQUENCE</scope>
    <source>
        <strain evidence="1">CU02</strain>
    </source>
</reference>
<comment type="caution">
    <text evidence="1">The sequence shown here is derived from an EMBL/GenBank/DDBJ whole genome shotgun (WGS) entry which is preliminary data.</text>
</comment>
<sequence length="235" mass="25316">MIDQHPNKHDHLRSIKSKIISSTINMKWLLALVPFVAAAPSFPSYASGDAPSPGQVKILKVGTGGTGCPQGTVNTIISDDQSVVTLIYDSYVASIGPSVALTEQRKNCQLTLELQYPGGFQYSVLSADYRGYANIEKGITGTLKSTYYFAGLAPQTSTEYTFTGPVTGDYLKHDEADSTSVVMSPCGSTSMLNINSQVRLTSTNSKASGLLTTDSTDLKFKQVVYVQWKKCTQSS</sequence>